<feature type="signal peptide" evidence="1">
    <location>
        <begin position="1"/>
        <end position="20"/>
    </location>
</feature>
<dbReference type="KEGG" id="bvo:Pan97_50730"/>
<evidence type="ECO:0000256" key="1">
    <source>
        <dbReference type="SAM" id="SignalP"/>
    </source>
</evidence>
<dbReference type="Proteomes" id="UP000318626">
    <property type="component" value="Chromosome"/>
</dbReference>
<evidence type="ECO:0000313" key="3">
    <source>
        <dbReference type="Proteomes" id="UP000318626"/>
    </source>
</evidence>
<evidence type="ECO:0008006" key="4">
    <source>
        <dbReference type="Google" id="ProtNLM"/>
    </source>
</evidence>
<evidence type="ECO:0000313" key="2">
    <source>
        <dbReference type="EMBL" id="QDU77994.1"/>
    </source>
</evidence>
<reference evidence="3" key="1">
    <citation type="submission" date="2019-02" db="EMBL/GenBank/DDBJ databases">
        <title>Deep-cultivation of Planctomycetes and their phenomic and genomic characterization uncovers novel biology.</title>
        <authorList>
            <person name="Wiegand S."/>
            <person name="Jogler M."/>
            <person name="Boedeker C."/>
            <person name="Pinto D."/>
            <person name="Vollmers J."/>
            <person name="Rivas-Marin E."/>
            <person name="Kohn T."/>
            <person name="Peeters S.H."/>
            <person name="Heuer A."/>
            <person name="Rast P."/>
            <person name="Oberbeckmann S."/>
            <person name="Bunk B."/>
            <person name="Jeske O."/>
            <person name="Meyerdierks A."/>
            <person name="Storesund J.E."/>
            <person name="Kallscheuer N."/>
            <person name="Luecker S."/>
            <person name="Lage O.M."/>
            <person name="Pohl T."/>
            <person name="Merkel B.J."/>
            <person name="Hornburger P."/>
            <person name="Mueller R.-W."/>
            <person name="Bruemmer F."/>
            <person name="Labrenz M."/>
            <person name="Spormann A.M."/>
            <person name="Op den Camp H."/>
            <person name="Overmann J."/>
            <person name="Amann R."/>
            <person name="Jetten M.S.M."/>
            <person name="Mascher T."/>
            <person name="Medema M.H."/>
            <person name="Devos D.P."/>
            <person name="Kaster A.-K."/>
            <person name="Ovreas L."/>
            <person name="Rohde M."/>
            <person name="Galperin M.Y."/>
            <person name="Jogler C."/>
        </authorList>
    </citation>
    <scope>NUCLEOTIDE SEQUENCE [LARGE SCALE GENOMIC DNA]</scope>
    <source>
        <strain evidence="3">Pan97</strain>
    </source>
</reference>
<accession>A0A518CFN2</accession>
<feature type="chain" id="PRO_5022156469" description="HEAT repeat protein" evidence="1">
    <location>
        <begin position="21"/>
        <end position="734"/>
    </location>
</feature>
<dbReference type="AlphaFoldDB" id="A0A518CFN2"/>
<dbReference type="RefSeq" id="WP_144977445.1">
    <property type="nucleotide sequence ID" value="NZ_CP036289.1"/>
</dbReference>
<keyword evidence="3" id="KW-1185">Reference proteome</keyword>
<dbReference type="InterPro" id="IPR016024">
    <property type="entry name" value="ARM-type_fold"/>
</dbReference>
<dbReference type="Gene3D" id="1.25.10.10">
    <property type="entry name" value="Leucine-rich Repeat Variant"/>
    <property type="match status" value="2"/>
</dbReference>
<gene>
    <name evidence="2" type="ORF">Pan97_50730</name>
</gene>
<name>A0A518CFN2_9BACT</name>
<dbReference type="OrthoDB" id="253582at2"/>
<dbReference type="SUPFAM" id="SSF48371">
    <property type="entry name" value="ARM repeat"/>
    <property type="match status" value="1"/>
</dbReference>
<organism evidence="2 3">
    <name type="scientific">Bremerella volcania</name>
    <dbReference type="NCBI Taxonomy" id="2527984"/>
    <lineage>
        <taxon>Bacteria</taxon>
        <taxon>Pseudomonadati</taxon>
        <taxon>Planctomycetota</taxon>
        <taxon>Planctomycetia</taxon>
        <taxon>Pirellulales</taxon>
        <taxon>Pirellulaceae</taxon>
        <taxon>Bremerella</taxon>
    </lineage>
</organism>
<proteinExistence type="predicted"/>
<dbReference type="InterPro" id="IPR011989">
    <property type="entry name" value="ARM-like"/>
</dbReference>
<dbReference type="EMBL" id="CP036289">
    <property type="protein sequence ID" value="QDU77994.1"/>
    <property type="molecule type" value="Genomic_DNA"/>
</dbReference>
<dbReference type="PROSITE" id="PS51257">
    <property type="entry name" value="PROKAR_LIPOPROTEIN"/>
    <property type="match status" value="1"/>
</dbReference>
<protein>
    <recommendedName>
        <fullName evidence="4">HEAT repeat protein</fullName>
    </recommendedName>
</protein>
<sequence precursor="true">MQRFPKIAFTIVLFVGSVIACDALAQQPEQPAPAVPVDTAAIQAIKESNPTTAEQLINAAILSADLGRGDLGKAYLNKLIQNDPAEDEVLAAQQKLGTGRIFRLQSIDSLQPEGAKAATMLLTKLDTYFKDPARLNQLVDQLIDKDEVVRKQAARQLMNAGAAAANPLFAVLADPSRDAVRPAAKRMLVRLDRSIHGPLLAALDSSNPLLVAQLVDVAKELDLTQATQFLVGAYVLTDDDQLRSAIGEYLDATVQSRPTEEDVKAYLAKRVKMYLGEGPMFAVNEDGLVDLWTWDAAKNQVVMTPVPLADAEVITAGQLLRDLYAMDETNADVQVQAALAAMQRMGVLGETDAVLQKLVDQHGVELLQSALTKALEDRKFSQAAVVACEQIGATKNADLLIALEGKLSPLASALQSPVYRVRRAAAKAILTIDPKTPYAGSAELLDTLGFMASAQGKRNILLGELHQQNAQRMAGLLSELQLEPVVTPGGREFFKEAYASPDVEAIFISKPLALPAMMETVQILRKDRRTADLPIGIIAPIGEVVHYQLRTKDDPLTVVMIRPNDIEGFVFQLKQLYLSQGRLLVPADEREADAEFAIAEISRMLDAADQYDFYNFLKVEEIAVRRLMDQNVAANVAKLLGKLGTPAAQTALVDYASDPFNPVALRQACADALKAAIERRGILLTKDQIVAQYDRYNASEELDSETQAVRGKILDIIEAPTQDVRFDQPAKIGP</sequence>
<keyword evidence="1" id="KW-0732">Signal</keyword>